<dbReference type="AlphaFoldDB" id="A0ABD1MP35"/>
<reference evidence="1 2" key="1">
    <citation type="submission" date="2024-08" db="EMBL/GenBank/DDBJ databases">
        <title>Insights into the chromosomal genome structure of Flemingia macrophylla.</title>
        <authorList>
            <person name="Ding Y."/>
            <person name="Zhao Y."/>
            <person name="Bi W."/>
            <person name="Wu M."/>
            <person name="Zhao G."/>
            <person name="Gong Y."/>
            <person name="Li W."/>
            <person name="Zhang P."/>
        </authorList>
    </citation>
    <scope>NUCLEOTIDE SEQUENCE [LARGE SCALE GENOMIC DNA]</scope>
    <source>
        <strain evidence="1">DYQJB</strain>
        <tissue evidence="1">Leaf</tissue>
    </source>
</reference>
<organism evidence="1 2">
    <name type="scientific">Flemingia macrophylla</name>
    <dbReference type="NCBI Taxonomy" id="520843"/>
    <lineage>
        <taxon>Eukaryota</taxon>
        <taxon>Viridiplantae</taxon>
        <taxon>Streptophyta</taxon>
        <taxon>Embryophyta</taxon>
        <taxon>Tracheophyta</taxon>
        <taxon>Spermatophyta</taxon>
        <taxon>Magnoliopsida</taxon>
        <taxon>eudicotyledons</taxon>
        <taxon>Gunneridae</taxon>
        <taxon>Pentapetalae</taxon>
        <taxon>rosids</taxon>
        <taxon>fabids</taxon>
        <taxon>Fabales</taxon>
        <taxon>Fabaceae</taxon>
        <taxon>Papilionoideae</taxon>
        <taxon>50 kb inversion clade</taxon>
        <taxon>NPAAA clade</taxon>
        <taxon>indigoferoid/millettioid clade</taxon>
        <taxon>Phaseoleae</taxon>
        <taxon>Flemingia</taxon>
    </lineage>
</organism>
<evidence type="ECO:0000313" key="1">
    <source>
        <dbReference type="EMBL" id="KAL2336830.1"/>
    </source>
</evidence>
<evidence type="ECO:0000313" key="2">
    <source>
        <dbReference type="Proteomes" id="UP001603857"/>
    </source>
</evidence>
<protein>
    <submittedName>
        <fullName evidence="1">Uncharacterized protein</fullName>
    </submittedName>
</protein>
<accession>A0ABD1MP35</accession>
<dbReference type="EMBL" id="JBGMDY010000004">
    <property type="protein sequence ID" value="KAL2336830.1"/>
    <property type="molecule type" value="Genomic_DNA"/>
</dbReference>
<keyword evidence="2" id="KW-1185">Reference proteome</keyword>
<name>A0ABD1MP35_9FABA</name>
<comment type="caution">
    <text evidence="1">The sequence shown here is derived from an EMBL/GenBank/DDBJ whole genome shotgun (WGS) entry which is preliminary data.</text>
</comment>
<proteinExistence type="predicted"/>
<gene>
    <name evidence="1" type="ORF">Fmac_011276</name>
</gene>
<sequence>MLTQGLLLLRELIGGARRVEFGSRFSLYLIRNKKKERSLSRAGLCTICILERRVDRKRVIKHGQVIWIVSSSNKWVGDPSCLAVKERIGIGLTIGVASRSKSEGISANQSLIQPALESDQSFQQTPALKPECVRVPLLHTYFNSRARSVNSFRKVLEDGERKPPLHLINRILLFPLGAEMPTSTIPSKSLFVVSPSSSSTSANIESPVVPREWSVTGYHSYLKAVQLIDPGPFRLSSGRRSSRASLTLGSSSEAMSADEVGELGQSLYRPDLRKRILFSGTKLSFARFDIGRSPTILDLSNSGVDPSMARRTSLSIGRPRKESSYMLLSYIFPVFCHSGPGEFPGWKKMTLDSRLEMCF</sequence>
<dbReference type="Proteomes" id="UP001603857">
    <property type="component" value="Unassembled WGS sequence"/>
</dbReference>